<dbReference type="RefSeq" id="WP_344303530.1">
    <property type="nucleotide sequence ID" value="NZ_BAAAQQ010000011.1"/>
</dbReference>
<keyword evidence="2" id="KW-1185">Reference proteome</keyword>
<name>A0ABN2Y9E8_9ACTN</name>
<accession>A0ABN2Y9E8</accession>
<dbReference type="EMBL" id="BAAAQQ010000011">
    <property type="protein sequence ID" value="GAA2123665.1"/>
    <property type="molecule type" value="Genomic_DNA"/>
</dbReference>
<comment type="caution">
    <text evidence="1">The sequence shown here is derived from an EMBL/GenBank/DDBJ whole genome shotgun (WGS) entry which is preliminary data.</text>
</comment>
<protein>
    <recommendedName>
        <fullName evidence="3">MmcQ/YjbR family DNA-binding protein</fullName>
    </recommendedName>
</protein>
<dbReference type="Proteomes" id="UP001500575">
    <property type="component" value="Unassembled WGS sequence"/>
</dbReference>
<organism evidence="1 2">
    <name type="scientific">Nocardioides bigeumensis</name>
    <dbReference type="NCBI Taxonomy" id="433657"/>
    <lineage>
        <taxon>Bacteria</taxon>
        <taxon>Bacillati</taxon>
        <taxon>Actinomycetota</taxon>
        <taxon>Actinomycetes</taxon>
        <taxon>Propionibacteriales</taxon>
        <taxon>Nocardioidaceae</taxon>
        <taxon>Nocardioides</taxon>
    </lineage>
</organism>
<sequence length="185" mass="21328">MTTADAVRRVAQDLPRSYEVQVRGRWKLRVGQIVYVAFSKDELEMGFGFPKAERDGLIASDPETFFLPGAADLRYQWVCAHLPRLSDGEMRELVVDAWRMCTPKMLHELPELPAPAARTWALVEQQEWGEVRQLLHPYVHFADDPTGVHLRGRNQVLAHLREHPTPRPPTSVDVRDGQVCRWVRR</sequence>
<evidence type="ECO:0008006" key="3">
    <source>
        <dbReference type="Google" id="ProtNLM"/>
    </source>
</evidence>
<reference evidence="1 2" key="1">
    <citation type="journal article" date="2019" name="Int. J. Syst. Evol. Microbiol.">
        <title>The Global Catalogue of Microorganisms (GCM) 10K type strain sequencing project: providing services to taxonomists for standard genome sequencing and annotation.</title>
        <authorList>
            <consortium name="The Broad Institute Genomics Platform"/>
            <consortium name="The Broad Institute Genome Sequencing Center for Infectious Disease"/>
            <person name="Wu L."/>
            <person name="Ma J."/>
        </authorList>
    </citation>
    <scope>NUCLEOTIDE SEQUENCE [LARGE SCALE GENOMIC DNA]</scope>
    <source>
        <strain evidence="1 2">JCM 16021</strain>
    </source>
</reference>
<dbReference type="InterPro" id="IPR058532">
    <property type="entry name" value="YjbR/MT2646/Rv2570-like"/>
</dbReference>
<evidence type="ECO:0000313" key="2">
    <source>
        <dbReference type="Proteomes" id="UP001500575"/>
    </source>
</evidence>
<gene>
    <name evidence="1" type="ORF">GCM10009843_19660</name>
</gene>
<evidence type="ECO:0000313" key="1">
    <source>
        <dbReference type="EMBL" id="GAA2123665.1"/>
    </source>
</evidence>
<dbReference type="Pfam" id="PF04237">
    <property type="entry name" value="YjbR"/>
    <property type="match status" value="1"/>
</dbReference>
<proteinExistence type="predicted"/>